<name>A0ABP6V5B8_9ACTN</name>
<organism evidence="2 3">
    <name type="scientific">Nocardioides daeguensis</name>
    <dbReference type="NCBI Taxonomy" id="908359"/>
    <lineage>
        <taxon>Bacteria</taxon>
        <taxon>Bacillati</taxon>
        <taxon>Actinomycetota</taxon>
        <taxon>Actinomycetes</taxon>
        <taxon>Propionibacteriales</taxon>
        <taxon>Nocardioidaceae</taxon>
        <taxon>Nocardioides</taxon>
    </lineage>
</organism>
<proteinExistence type="predicted"/>
<protein>
    <recommendedName>
        <fullName evidence="1">LytR/CpsA/Psr regulator C-terminal domain-containing protein</fullName>
    </recommendedName>
</protein>
<dbReference type="Proteomes" id="UP001500301">
    <property type="component" value="Unassembled WGS sequence"/>
</dbReference>
<gene>
    <name evidence="2" type="ORF">GCM10022263_17020</name>
</gene>
<dbReference type="InterPro" id="IPR027381">
    <property type="entry name" value="LytR/CpsA/Psr_C"/>
</dbReference>
<evidence type="ECO:0000313" key="3">
    <source>
        <dbReference type="Proteomes" id="UP001500301"/>
    </source>
</evidence>
<dbReference type="EMBL" id="BAABBB010000009">
    <property type="protein sequence ID" value="GAA3529030.1"/>
    <property type="molecule type" value="Genomic_DNA"/>
</dbReference>
<accession>A0ABP6V5B8</accession>
<feature type="domain" description="LytR/CpsA/Psr regulator C-terminal" evidence="1">
    <location>
        <begin position="62"/>
        <end position="149"/>
    </location>
</feature>
<dbReference type="Pfam" id="PF13399">
    <property type="entry name" value="LytR_C"/>
    <property type="match status" value="1"/>
</dbReference>
<reference evidence="3" key="1">
    <citation type="journal article" date="2019" name="Int. J. Syst. Evol. Microbiol.">
        <title>The Global Catalogue of Microorganisms (GCM) 10K type strain sequencing project: providing services to taxonomists for standard genome sequencing and annotation.</title>
        <authorList>
            <consortium name="The Broad Institute Genomics Platform"/>
            <consortium name="The Broad Institute Genome Sequencing Center for Infectious Disease"/>
            <person name="Wu L."/>
            <person name="Ma J."/>
        </authorList>
    </citation>
    <scope>NUCLEOTIDE SEQUENCE [LARGE SCALE GENOMIC DNA]</scope>
    <source>
        <strain evidence="3">JCM 17460</strain>
    </source>
</reference>
<evidence type="ECO:0000259" key="1">
    <source>
        <dbReference type="Pfam" id="PF13399"/>
    </source>
</evidence>
<dbReference type="RefSeq" id="WP_218233207.1">
    <property type="nucleotide sequence ID" value="NZ_BAABBB010000009.1"/>
</dbReference>
<evidence type="ECO:0000313" key="2">
    <source>
        <dbReference type="EMBL" id="GAA3529030.1"/>
    </source>
</evidence>
<comment type="caution">
    <text evidence="2">The sequence shown here is derived from an EMBL/GenBank/DDBJ whole genome shotgun (WGS) entry which is preliminary data.</text>
</comment>
<sequence length="180" mass="18353">MVGLDVKAGSRSAITLGALAVVFVASAAWGWSRVAQPFPEKVEAAPCTDTLIPKGDDLAPPQVMVTVLNGGGANGLATKTMDQLMAHGFAQGETGNAPDTGGPVAAQVWSDDPDSPATMLLASYLGDDVDVVDQPSGYPGVTIVVGKRFRGVVQGNPTVTARQDSYVCTPPLSSGPTDQG</sequence>
<keyword evidence="3" id="KW-1185">Reference proteome</keyword>